<gene>
    <name evidence="1" type="ORF">LZC95_01710</name>
</gene>
<dbReference type="Pfam" id="PF10604">
    <property type="entry name" value="Polyketide_cyc2"/>
    <property type="match status" value="1"/>
</dbReference>
<organism evidence="1 2">
    <name type="scientific">Pendulispora brunnea</name>
    <dbReference type="NCBI Taxonomy" id="2905690"/>
    <lineage>
        <taxon>Bacteria</taxon>
        <taxon>Pseudomonadati</taxon>
        <taxon>Myxococcota</taxon>
        <taxon>Myxococcia</taxon>
        <taxon>Myxococcales</taxon>
        <taxon>Sorangiineae</taxon>
        <taxon>Pendulisporaceae</taxon>
        <taxon>Pendulispora</taxon>
    </lineage>
</organism>
<proteinExistence type="predicted"/>
<dbReference type="CDD" id="cd07821">
    <property type="entry name" value="PYR_PYL_RCAR_like"/>
    <property type="match status" value="1"/>
</dbReference>
<keyword evidence="2" id="KW-1185">Reference proteome</keyword>
<dbReference type="InterPro" id="IPR019587">
    <property type="entry name" value="Polyketide_cyclase/dehydratase"/>
</dbReference>
<dbReference type="EMBL" id="CP089982">
    <property type="protein sequence ID" value="WXA95558.1"/>
    <property type="molecule type" value="Genomic_DNA"/>
</dbReference>
<reference evidence="1 2" key="1">
    <citation type="submission" date="2021-12" db="EMBL/GenBank/DDBJ databases">
        <title>Discovery of the Pendulisporaceae a myxobacterial family with distinct sporulation behavior and unique specialized metabolism.</title>
        <authorList>
            <person name="Garcia R."/>
            <person name="Popoff A."/>
            <person name="Bader C.D."/>
            <person name="Loehr J."/>
            <person name="Walesch S."/>
            <person name="Walt C."/>
            <person name="Boldt J."/>
            <person name="Bunk B."/>
            <person name="Haeckl F.J.F.P.J."/>
            <person name="Gunesch A.P."/>
            <person name="Birkelbach J."/>
            <person name="Nuebel U."/>
            <person name="Pietschmann T."/>
            <person name="Bach T."/>
            <person name="Mueller R."/>
        </authorList>
    </citation>
    <scope>NUCLEOTIDE SEQUENCE [LARGE SCALE GENOMIC DNA]</scope>
    <source>
        <strain evidence="1 2">MSr12523</strain>
    </source>
</reference>
<dbReference type="Proteomes" id="UP001379533">
    <property type="component" value="Chromosome"/>
</dbReference>
<dbReference type="SUPFAM" id="SSF55961">
    <property type="entry name" value="Bet v1-like"/>
    <property type="match status" value="1"/>
</dbReference>
<dbReference type="RefSeq" id="WP_394846163.1">
    <property type="nucleotide sequence ID" value="NZ_CP089982.1"/>
</dbReference>
<accession>A0ABZ2KE08</accession>
<name>A0ABZ2KE08_9BACT</name>
<sequence length="144" mass="15827">MASIHREILIQARAETVWDALRDIGAIHTRLAPGLVTNVQLEDGGQARMVTFSSGMTVRELIVDVDDAARRVAWSVVGTSMTHHNASAQVFPDGAHACRFVWIADLLPHEMAPTITRAIEQILADVKVTMERTEHKNNSAHPSV</sequence>
<protein>
    <submittedName>
        <fullName evidence="1">SRPBCC family protein</fullName>
    </submittedName>
</protein>
<evidence type="ECO:0000313" key="1">
    <source>
        <dbReference type="EMBL" id="WXA95558.1"/>
    </source>
</evidence>
<dbReference type="InterPro" id="IPR023393">
    <property type="entry name" value="START-like_dom_sf"/>
</dbReference>
<dbReference type="Gene3D" id="3.30.530.20">
    <property type="match status" value="1"/>
</dbReference>
<evidence type="ECO:0000313" key="2">
    <source>
        <dbReference type="Proteomes" id="UP001379533"/>
    </source>
</evidence>